<comment type="caution">
    <text evidence="5">The sequence shown here is derived from an EMBL/GenBank/DDBJ whole genome shotgun (WGS) entry which is preliminary data.</text>
</comment>
<evidence type="ECO:0000313" key="5">
    <source>
        <dbReference type="EMBL" id="MFC3194353.1"/>
    </source>
</evidence>
<comment type="subcellular location">
    <subcellularLocation>
        <location evidence="1">Membrane</location>
    </subcellularLocation>
</comment>
<dbReference type="Proteomes" id="UP001595533">
    <property type="component" value="Unassembled WGS sequence"/>
</dbReference>
<keyword evidence="6" id="KW-1185">Reference proteome</keyword>
<dbReference type="InterPro" id="IPR051407">
    <property type="entry name" value="Bact_OM_lipoprot/Surf_antigen"/>
</dbReference>
<sequence>MNKLLTFSSLLLLPLIAVAGRYNEQVVYAPVLDVRPVYRTVSVPDRREVCDHRGYRHHRSEERSRSGAVIGGLLGGAIGNRFGKGSGRDVSTAVGIMIGASVGARKNKHRHTPVRCRTETRYHQEEQLSGYDVTYEYLGVSHQTWMNNYPGEHIRIRVDHQVLD</sequence>
<feature type="domain" description="Glycine zipper 2TM" evidence="4">
    <location>
        <begin position="67"/>
        <end position="104"/>
    </location>
</feature>
<keyword evidence="2" id="KW-0472">Membrane</keyword>
<dbReference type="InterPro" id="IPR008816">
    <property type="entry name" value="Gly_zipper_2TM_dom"/>
</dbReference>
<dbReference type="PANTHER" id="PTHR35603:SF2">
    <property type="entry name" value="OUTER MEMBRANE LIPOPROTEIN"/>
    <property type="match status" value="1"/>
</dbReference>
<reference evidence="6" key="1">
    <citation type="journal article" date="2019" name="Int. J. Syst. Evol. Microbiol.">
        <title>The Global Catalogue of Microorganisms (GCM) 10K type strain sequencing project: providing services to taxonomists for standard genome sequencing and annotation.</title>
        <authorList>
            <consortium name="The Broad Institute Genomics Platform"/>
            <consortium name="The Broad Institute Genome Sequencing Center for Infectious Disease"/>
            <person name="Wu L."/>
            <person name="Ma J."/>
        </authorList>
    </citation>
    <scope>NUCLEOTIDE SEQUENCE [LARGE SCALE GENOMIC DNA]</scope>
    <source>
        <strain evidence="6">KCTC 42953</strain>
    </source>
</reference>
<protein>
    <submittedName>
        <fullName evidence="5">Glycine zipper 2TM domain-containing protein</fullName>
    </submittedName>
</protein>
<evidence type="ECO:0000256" key="2">
    <source>
        <dbReference type="ARBA" id="ARBA00023136"/>
    </source>
</evidence>
<evidence type="ECO:0000313" key="6">
    <source>
        <dbReference type="Proteomes" id="UP001595533"/>
    </source>
</evidence>
<proteinExistence type="predicted"/>
<evidence type="ECO:0000259" key="4">
    <source>
        <dbReference type="Pfam" id="PF05433"/>
    </source>
</evidence>
<feature type="signal peptide" evidence="3">
    <location>
        <begin position="1"/>
        <end position="19"/>
    </location>
</feature>
<organism evidence="5 6">
    <name type="scientific">Marinicella sediminis</name>
    <dbReference type="NCBI Taxonomy" id="1792834"/>
    <lineage>
        <taxon>Bacteria</taxon>
        <taxon>Pseudomonadati</taxon>
        <taxon>Pseudomonadota</taxon>
        <taxon>Gammaproteobacteria</taxon>
        <taxon>Lysobacterales</taxon>
        <taxon>Marinicellaceae</taxon>
        <taxon>Marinicella</taxon>
    </lineage>
</organism>
<accession>A0ABV7JCA1</accession>
<evidence type="ECO:0000256" key="1">
    <source>
        <dbReference type="ARBA" id="ARBA00004370"/>
    </source>
</evidence>
<dbReference type="Pfam" id="PF05433">
    <property type="entry name" value="Rick_17kDa_Anti"/>
    <property type="match status" value="1"/>
</dbReference>
<evidence type="ECO:0000256" key="3">
    <source>
        <dbReference type="SAM" id="SignalP"/>
    </source>
</evidence>
<gene>
    <name evidence="5" type="ORF">ACFODZ_08890</name>
</gene>
<dbReference type="EMBL" id="JBHRTS010000004">
    <property type="protein sequence ID" value="MFC3194353.1"/>
    <property type="molecule type" value="Genomic_DNA"/>
</dbReference>
<name>A0ABV7JCA1_9GAMM</name>
<feature type="chain" id="PRO_5047224284" evidence="3">
    <location>
        <begin position="20"/>
        <end position="164"/>
    </location>
</feature>
<keyword evidence="3" id="KW-0732">Signal</keyword>
<dbReference type="PANTHER" id="PTHR35603">
    <property type="match status" value="1"/>
</dbReference>
<dbReference type="RefSeq" id="WP_157892758.1">
    <property type="nucleotide sequence ID" value="NZ_JBHRTS010000004.1"/>
</dbReference>